<organism evidence="12 13">
    <name type="scientific">Trichuris trichiura</name>
    <name type="common">Whipworm</name>
    <name type="synonym">Trichocephalus trichiurus</name>
    <dbReference type="NCBI Taxonomy" id="36087"/>
    <lineage>
        <taxon>Eukaryota</taxon>
        <taxon>Metazoa</taxon>
        <taxon>Ecdysozoa</taxon>
        <taxon>Nematoda</taxon>
        <taxon>Enoplea</taxon>
        <taxon>Dorylaimia</taxon>
        <taxon>Trichinellida</taxon>
        <taxon>Trichuridae</taxon>
        <taxon>Trichuris</taxon>
    </lineage>
</organism>
<evidence type="ECO:0000256" key="10">
    <source>
        <dbReference type="SAM" id="Phobius"/>
    </source>
</evidence>
<name>A0A077Z530_TRITR</name>
<dbReference type="GO" id="GO:0005351">
    <property type="term" value="F:carbohydrate:proton symporter activity"/>
    <property type="evidence" value="ECO:0007669"/>
    <property type="project" value="InterPro"/>
</dbReference>
<evidence type="ECO:0000256" key="3">
    <source>
        <dbReference type="ARBA" id="ARBA00022448"/>
    </source>
</evidence>
<comment type="subcellular location">
    <subcellularLocation>
        <location evidence="1">Cell inner membrane</location>
        <topology evidence="1">Multi-pass membrane protein</topology>
    </subcellularLocation>
</comment>
<evidence type="ECO:0000313" key="13">
    <source>
        <dbReference type="Proteomes" id="UP000030665"/>
    </source>
</evidence>
<feature type="transmembrane region" description="Helical" evidence="10">
    <location>
        <begin position="141"/>
        <end position="161"/>
    </location>
</feature>
<keyword evidence="4" id="KW-1003">Cell membrane</keyword>
<dbReference type="GO" id="GO:0015767">
    <property type="term" value="P:lactose transport"/>
    <property type="evidence" value="ECO:0007669"/>
    <property type="project" value="TreeGrafter"/>
</dbReference>
<keyword evidence="13" id="KW-1185">Reference proteome</keyword>
<dbReference type="FunFam" id="1.20.1250.20:FF:000125">
    <property type="entry name" value="Sugar efflux transporter SetB"/>
    <property type="match status" value="1"/>
</dbReference>
<feature type="domain" description="Major facilitator superfamily (MFS) profile" evidence="11">
    <location>
        <begin position="11"/>
        <end position="394"/>
    </location>
</feature>
<dbReference type="InterPro" id="IPR011701">
    <property type="entry name" value="MFS"/>
</dbReference>
<dbReference type="Pfam" id="PF07690">
    <property type="entry name" value="MFS_1"/>
    <property type="match status" value="1"/>
</dbReference>
<dbReference type="PANTHER" id="PTHR23535:SF2">
    <property type="entry name" value="SUGAR EFFLUX TRANSPORTER A-RELATED"/>
    <property type="match status" value="1"/>
</dbReference>
<feature type="transmembrane region" description="Helical" evidence="10">
    <location>
        <begin position="82"/>
        <end position="100"/>
    </location>
</feature>
<dbReference type="PANTHER" id="PTHR23535">
    <property type="entry name" value="SUGAR EFFLUX TRANSPORTER A-RELATED"/>
    <property type="match status" value="1"/>
</dbReference>
<feature type="transmembrane region" description="Helical" evidence="10">
    <location>
        <begin position="352"/>
        <end position="368"/>
    </location>
</feature>
<dbReference type="GO" id="GO:0036448">
    <property type="term" value="P:cellular response to glucose-phosphate stress"/>
    <property type="evidence" value="ECO:0007669"/>
    <property type="project" value="TreeGrafter"/>
</dbReference>
<evidence type="ECO:0000256" key="7">
    <source>
        <dbReference type="ARBA" id="ARBA00022692"/>
    </source>
</evidence>
<dbReference type="Proteomes" id="UP000030665">
    <property type="component" value="Unassembled WGS sequence"/>
</dbReference>
<dbReference type="Gene3D" id="1.20.1250.20">
    <property type="entry name" value="MFS general substrate transporter like domains"/>
    <property type="match status" value="2"/>
</dbReference>
<keyword evidence="7 10" id="KW-0812">Transmembrane</keyword>
<evidence type="ECO:0000256" key="9">
    <source>
        <dbReference type="ARBA" id="ARBA00023136"/>
    </source>
</evidence>
<dbReference type="NCBIfam" id="TIGR00899">
    <property type="entry name" value="2A0120"/>
    <property type="match status" value="1"/>
</dbReference>
<keyword evidence="8 10" id="KW-1133">Transmembrane helix</keyword>
<keyword evidence="3" id="KW-0813">Transport</keyword>
<keyword evidence="5" id="KW-0997">Cell inner membrane</keyword>
<evidence type="ECO:0000313" key="12">
    <source>
        <dbReference type="EMBL" id="CDW55206.1"/>
    </source>
</evidence>
<dbReference type="InterPro" id="IPR004750">
    <property type="entry name" value="Sugar_efflux"/>
</dbReference>
<evidence type="ECO:0000256" key="6">
    <source>
        <dbReference type="ARBA" id="ARBA00022597"/>
    </source>
</evidence>
<gene>
    <name evidence="12" type="ORF">TTRE_0000347801</name>
</gene>
<accession>A0A077Z530</accession>
<keyword evidence="6" id="KW-0762">Sugar transport</keyword>
<feature type="transmembrane region" description="Helical" evidence="10">
    <location>
        <begin position="49"/>
        <end position="70"/>
    </location>
</feature>
<keyword evidence="9 10" id="KW-0472">Membrane</keyword>
<evidence type="ECO:0000259" key="11">
    <source>
        <dbReference type="PROSITE" id="PS50850"/>
    </source>
</evidence>
<evidence type="ECO:0000256" key="4">
    <source>
        <dbReference type="ARBA" id="ARBA00022475"/>
    </source>
</evidence>
<dbReference type="GO" id="GO:1904659">
    <property type="term" value="P:D-glucose transmembrane transport"/>
    <property type="evidence" value="ECO:0007669"/>
    <property type="project" value="TreeGrafter"/>
</dbReference>
<dbReference type="FunFam" id="1.20.1250.20:FF:000151">
    <property type="entry name" value="Sugar efflux transporter SetB"/>
    <property type="match status" value="1"/>
</dbReference>
<reference evidence="12" key="2">
    <citation type="submission" date="2014-03" db="EMBL/GenBank/DDBJ databases">
        <title>The whipworm genome and dual-species transcriptomics of an intimate host-pathogen interaction.</title>
        <authorList>
            <person name="Foth B.J."/>
            <person name="Tsai I.J."/>
            <person name="Reid A.J."/>
            <person name="Bancroft A.J."/>
            <person name="Nichol S."/>
            <person name="Tracey A."/>
            <person name="Holroyd N."/>
            <person name="Cotton J.A."/>
            <person name="Stanley E.J."/>
            <person name="Zarowiecki M."/>
            <person name="Liu J.Z."/>
            <person name="Huckvale T."/>
            <person name="Cooper P.J."/>
            <person name="Grencis R.K."/>
            <person name="Berriman M."/>
        </authorList>
    </citation>
    <scope>NUCLEOTIDE SEQUENCE [LARGE SCALE GENOMIC DNA]</scope>
</reference>
<feature type="transmembrane region" description="Helical" evidence="10">
    <location>
        <begin position="258"/>
        <end position="277"/>
    </location>
</feature>
<feature type="transmembrane region" description="Helical" evidence="10">
    <location>
        <begin position="314"/>
        <end position="331"/>
    </location>
</feature>
<feature type="transmembrane region" description="Helical" evidence="10">
    <location>
        <begin position="374"/>
        <end position="391"/>
    </location>
</feature>
<dbReference type="OrthoDB" id="6612291at2759"/>
<protein>
    <submittedName>
        <fullName evidence="12">MFS 1 domain containing protein</fullName>
    </submittedName>
</protein>
<comment type="similarity">
    <text evidence="2">Belongs to the major facilitator superfamily. Set transporter family.</text>
</comment>
<dbReference type="InterPro" id="IPR020846">
    <property type="entry name" value="MFS_dom"/>
</dbReference>
<evidence type="ECO:0000256" key="8">
    <source>
        <dbReference type="ARBA" id="ARBA00022989"/>
    </source>
</evidence>
<dbReference type="AlphaFoldDB" id="A0A077Z530"/>
<dbReference type="PROSITE" id="PS50850">
    <property type="entry name" value="MFS"/>
    <property type="match status" value="1"/>
</dbReference>
<feature type="transmembrane region" description="Helical" evidence="10">
    <location>
        <begin position="221"/>
        <end position="238"/>
    </location>
</feature>
<proteinExistence type="inferred from homology"/>
<evidence type="ECO:0000256" key="2">
    <source>
        <dbReference type="ARBA" id="ARBA00006523"/>
    </source>
</evidence>
<dbReference type="EMBL" id="HG805940">
    <property type="protein sequence ID" value="CDW55206.1"/>
    <property type="molecule type" value="Genomic_DNA"/>
</dbReference>
<dbReference type="SUPFAM" id="SSF103473">
    <property type="entry name" value="MFS general substrate transporter"/>
    <property type="match status" value="1"/>
</dbReference>
<dbReference type="GO" id="GO:0005886">
    <property type="term" value="C:plasma membrane"/>
    <property type="evidence" value="ECO:0007669"/>
    <property type="project" value="UniProtKB-SubCell"/>
</dbReference>
<evidence type="ECO:0000256" key="5">
    <source>
        <dbReference type="ARBA" id="ARBA00022519"/>
    </source>
</evidence>
<evidence type="ECO:0000256" key="1">
    <source>
        <dbReference type="ARBA" id="ARBA00004429"/>
    </source>
</evidence>
<dbReference type="InterPro" id="IPR036259">
    <property type="entry name" value="MFS_trans_sf"/>
</dbReference>
<feature type="transmembrane region" description="Helical" evidence="10">
    <location>
        <begin position="173"/>
        <end position="193"/>
    </location>
</feature>
<reference evidence="12" key="1">
    <citation type="submission" date="2014-01" db="EMBL/GenBank/DDBJ databases">
        <authorList>
            <person name="Aslett M."/>
        </authorList>
    </citation>
    <scope>NUCLEOTIDE SEQUENCE</scope>
</reference>
<dbReference type="CDD" id="cd17471">
    <property type="entry name" value="MFS_Set"/>
    <property type="match status" value="1"/>
</dbReference>
<feature type="transmembrane region" description="Helical" evidence="10">
    <location>
        <begin position="284"/>
        <end position="308"/>
    </location>
</feature>
<feature type="transmembrane region" description="Helical" evidence="10">
    <location>
        <begin position="106"/>
        <end position="129"/>
    </location>
</feature>
<sequence>MQKTATTPSKILDLTAAAFLLVAFLTGIAGALQTPTLSIFLADELKARPIMVGFFFTGSAIMGILVSQFLARHSDKQGDRKLLILLCCLFGVLACTLFAWNRNYFILLSTGVLLSSFASTANPQMFALAREHADRTGRETVMFSTFLRAQISLAWVIGPPLAYELAMGFSFKVMYLTAAIAFVVCGLIVWLFLPSIQRNIPVVTQPVEILPSTHRKRDTRLLFVVCSMMWAANNLYMINMPLFIIDELHLTDKLAGEMIGIAAGLEIPMMLIAGYYMKRIGKRLLMLIAIVSGMCFYASVLMATTPAVELELQILNAIFLGILCGIGMLYFQDLMPEKIGSATTLYANTSRVGWIIAGSVDGIMVEIWSYHALFWLAIGMLGIAMICLLFIKDI</sequence>